<evidence type="ECO:0000313" key="1">
    <source>
        <dbReference type="EMBL" id="MDJ1480789.1"/>
    </source>
</evidence>
<accession>A0AAE3QQ25</accession>
<sequence>MYQKLIDRTLFQSVKLLVQDPEVHFLFCDYLRHVVTYKQFFFFPVPASRIADLENAKEELMISRYILRLHLKLYSKLRSQGVFIRKLTRLPVSEIEKLLDIFDTTR</sequence>
<dbReference type="AlphaFoldDB" id="A0AAE3QQ25"/>
<protein>
    <submittedName>
        <fullName evidence="1">Uncharacterized protein</fullName>
    </submittedName>
</protein>
<dbReference type="Proteomes" id="UP001241110">
    <property type="component" value="Unassembled WGS sequence"/>
</dbReference>
<evidence type="ECO:0000313" key="2">
    <source>
        <dbReference type="Proteomes" id="UP001241110"/>
    </source>
</evidence>
<proteinExistence type="predicted"/>
<dbReference type="EMBL" id="JASJOS010000004">
    <property type="protein sequence ID" value="MDJ1480789.1"/>
    <property type="molecule type" value="Genomic_DNA"/>
</dbReference>
<organism evidence="1 2">
    <name type="scientific">Xanthocytophaga flava</name>
    <dbReference type="NCBI Taxonomy" id="3048013"/>
    <lineage>
        <taxon>Bacteria</taxon>
        <taxon>Pseudomonadati</taxon>
        <taxon>Bacteroidota</taxon>
        <taxon>Cytophagia</taxon>
        <taxon>Cytophagales</taxon>
        <taxon>Rhodocytophagaceae</taxon>
        <taxon>Xanthocytophaga</taxon>
    </lineage>
</organism>
<reference evidence="1" key="1">
    <citation type="submission" date="2023-05" db="EMBL/GenBank/DDBJ databases">
        <authorList>
            <person name="Zhang X."/>
        </authorList>
    </citation>
    <scope>NUCLEOTIDE SEQUENCE</scope>
    <source>
        <strain evidence="1">YF14B1</strain>
    </source>
</reference>
<dbReference type="RefSeq" id="WP_313977750.1">
    <property type="nucleotide sequence ID" value="NZ_JASJOS010000004.1"/>
</dbReference>
<comment type="caution">
    <text evidence="1">The sequence shown here is derived from an EMBL/GenBank/DDBJ whole genome shotgun (WGS) entry which is preliminary data.</text>
</comment>
<name>A0AAE3QQ25_9BACT</name>
<gene>
    <name evidence="1" type="ORF">QNI16_09875</name>
</gene>